<feature type="binding site" evidence="20">
    <location>
        <position position="91"/>
    </location>
    <ligand>
        <name>Ca(2+)</name>
        <dbReference type="ChEBI" id="CHEBI:29108"/>
        <label>1</label>
    </ligand>
</feature>
<name>A0A0P0VXU6_ORYSJ</name>
<evidence type="ECO:0000256" key="5">
    <source>
        <dbReference type="ARBA" id="ARBA00012313"/>
    </source>
</evidence>
<keyword evidence="7" id="KW-0575">Peroxidase</keyword>
<dbReference type="GO" id="GO:0004601">
    <property type="term" value="F:peroxidase activity"/>
    <property type="evidence" value="ECO:0000318"/>
    <property type="project" value="GO_Central"/>
</dbReference>
<feature type="binding site" evidence="20">
    <location>
        <position position="212"/>
    </location>
    <ligand>
        <name>Ca(2+)</name>
        <dbReference type="ChEBI" id="CHEBI:29108"/>
        <label>2</label>
    </ligand>
</feature>
<dbReference type="EMBL" id="AP014959">
    <property type="protein sequence ID" value="BAS84354.1"/>
    <property type="molecule type" value="Genomic_DNA"/>
</dbReference>
<evidence type="ECO:0000256" key="7">
    <source>
        <dbReference type="ARBA" id="ARBA00022559"/>
    </source>
</evidence>
<dbReference type="Proteomes" id="UP000059680">
    <property type="component" value="Chromosome 3"/>
</dbReference>
<evidence type="ECO:0000256" key="9">
    <source>
        <dbReference type="ARBA" id="ARBA00022723"/>
    </source>
</evidence>
<dbReference type="InParanoid" id="A0A0P0VXU6"/>
<reference evidence="26 27" key="3">
    <citation type="journal article" date="2013" name="Rice">
        <title>Improvement of the Oryza sativa Nipponbare reference genome using next generation sequence and optical map data.</title>
        <authorList>
            <person name="Kawahara Y."/>
            <person name="de la Bastide M."/>
            <person name="Hamilton J.P."/>
            <person name="Kanamori H."/>
            <person name="McCombie W.R."/>
            <person name="Ouyang S."/>
            <person name="Schwartz D.C."/>
            <person name="Tanaka T."/>
            <person name="Wu J."/>
            <person name="Zhou S."/>
            <person name="Childs K.L."/>
            <person name="Davidson R.M."/>
            <person name="Lin H."/>
            <person name="Quesada-Ocampo L."/>
            <person name="Vaillancourt B."/>
            <person name="Sakai H."/>
            <person name="Lee S.S."/>
            <person name="Kim J."/>
            <person name="Numa H."/>
            <person name="Itoh T."/>
            <person name="Buell C.R."/>
            <person name="Matsumoto T."/>
        </authorList>
    </citation>
    <scope>NUCLEOTIDE SEQUENCE [LARGE SCALE GENOMIC DNA]</scope>
    <source>
        <strain evidence="27">cv. Nipponbare</strain>
    </source>
</reference>
<dbReference type="GO" id="GO:0046872">
    <property type="term" value="F:metal ion binding"/>
    <property type="evidence" value="ECO:0007669"/>
    <property type="project" value="UniProtKB-KW"/>
</dbReference>
<dbReference type="InterPro" id="IPR000823">
    <property type="entry name" value="Peroxidase_pln"/>
</dbReference>
<feature type="region of interest" description="Disordered" evidence="23">
    <location>
        <begin position="243"/>
        <end position="355"/>
    </location>
</feature>
<evidence type="ECO:0000256" key="6">
    <source>
        <dbReference type="ARBA" id="ARBA00022525"/>
    </source>
</evidence>
<dbReference type="PaxDb" id="39947-A0A0P0VXU6"/>
<evidence type="ECO:0007829" key="29">
    <source>
        <dbReference type="ProteomicsDB" id="A0A0P0VXU6"/>
    </source>
</evidence>
<evidence type="ECO:0000313" key="26">
    <source>
        <dbReference type="EMBL" id="BAS84354.1"/>
    </source>
</evidence>
<feature type="binding site" evidence="20">
    <location>
        <position position="82"/>
    </location>
    <ligand>
        <name>Ca(2+)</name>
        <dbReference type="ChEBI" id="CHEBI:29108"/>
        <label>1</label>
    </ligand>
</feature>
<evidence type="ECO:0000256" key="11">
    <source>
        <dbReference type="ARBA" id="ARBA00022837"/>
    </source>
</evidence>
<keyword evidence="28 29" id="KW-1267">Proteomics identification</keyword>
<dbReference type="SMR" id="A0A0P0VXU6"/>
<dbReference type="GO" id="GO:0005576">
    <property type="term" value="C:extracellular region"/>
    <property type="evidence" value="ECO:0007669"/>
    <property type="project" value="UniProtKB-SubCell"/>
</dbReference>
<feature type="signal peptide" evidence="24">
    <location>
        <begin position="1"/>
        <end position="20"/>
    </location>
</feature>
<dbReference type="AlphaFoldDB" id="A0A0P0VXU6"/>
<dbReference type="FunFam" id="1.10.520.10:FF:000006">
    <property type="entry name" value="Peroxidase"/>
    <property type="match status" value="1"/>
</dbReference>
<keyword evidence="17" id="KW-0376">Hydrogen peroxide</keyword>
<dbReference type="InterPro" id="IPR019793">
    <property type="entry name" value="Peroxidases_heam-ligand_BS"/>
</dbReference>
<dbReference type="InterPro" id="IPR002016">
    <property type="entry name" value="Haem_peroxidase"/>
</dbReference>
<comment type="function">
    <text evidence="2">Removal of H(2)O(2), oxidation of toxic reductants, biosynthesis and degradation of lignin, suberization, auxin catabolism, response to environmental stresses such as wounding, pathogen attack and oxidative stress. These functions might be dependent on each isozyme/isoform in each plant tissue.</text>
</comment>
<gene>
    <name evidence="26" type="ordered locus">Os03g0369600</name>
    <name evidence="26" type="ORF">OSNPB_030369600</name>
</gene>
<dbReference type="InterPro" id="IPR010255">
    <property type="entry name" value="Haem_peroxidase_sf"/>
</dbReference>
<dbReference type="InterPro" id="IPR019794">
    <property type="entry name" value="Peroxidases_AS"/>
</dbReference>
<dbReference type="Pfam" id="PF00141">
    <property type="entry name" value="peroxidase"/>
    <property type="match status" value="1"/>
</dbReference>
<feature type="compositionally biased region" description="Basic and acidic residues" evidence="23">
    <location>
        <begin position="333"/>
        <end position="348"/>
    </location>
</feature>
<evidence type="ECO:0000256" key="1">
    <source>
        <dbReference type="ARBA" id="ARBA00000189"/>
    </source>
</evidence>
<evidence type="ECO:0000256" key="21">
    <source>
        <dbReference type="PIRSR" id="PIRSR600823-4"/>
    </source>
</evidence>
<keyword evidence="13 20" id="KW-0408">Iron</keyword>
<comment type="subcellular location">
    <subcellularLocation>
        <location evidence="3">Secreted</location>
    </subcellularLocation>
</comment>
<dbReference type="PROSITE" id="PS50873">
    <property type="entry name" value="PEROXIDASE_4"/>
    <property type="match status" value="1"/>
</dbReference>
<evidence type="ECO:0000256" key="17">
    <source>
        <dbReference type="ARBA" id="ARBA00023324"/>
    </source>
</evidence>
<keyword evidence="6" id="KW-0964">Secreted</keyword>
<protein>
    <recommendedName>
        <fullName evidence="5">peroxidase</fullName>
        <ecNumber evidence="5">1.11.1.7</ecNumber>
    </recommendedName>
</protein>
<feature type="region of interest" description="Disordered" evidence="23">
    <location>
        <begin position="380"/>
        <end position="415"/>
    </location>
</feature>
<dbReference type="SUPFAM" id="SSF48113">
    <property type="entry name" value="Heme-dependent peroxidases"/>
    <property type="match status" value="1"/>
</dbReference>
<feature type="binding site" description="axial binding residue" evidence="20">
    <location>
        <position position="211"/>
    </location>
    <ligand>
        <name>heme b</name>
        <dbReference type="ChEBI" id="CHEBI:60344"/>
    </ligand>
    <ligandPart>
        <name>Fe</name>
        <dbReference type="ChEBI" id="CHEBI:18248"/>
    </ligandPart>
</feature>
<evidence type="ECO:0000256" key="18">
    <source>
        <dbReference type="PIRSR" id="PIRSR600823-1"/>
    </source>
</evidence>
<evidence type="ECO:0000256" key="12">
    <source>
        <dbReference type="ARBA" id="ARBA00023002"/>
    </source>
</evidence>
<dbReference type="EC" id="1.11.1.7" evidence="5"/>
<feature type="binding site" evidence="20">
    <location>
        <position position="85"/>
    </location>
    <ligand>
        <name>Ca(2+)</name>
        <dbReference type="ChEBI" id="CHEBI:29108"/>
        <label>1</label>
    </ligand>
</feature>
<keyword evidence="16" id="KW-0873">Pyrrolidone carboxylic acid</keyword>
<dbReference type="Gramene" id="Os03t0369600-00">
    <property type="protein sequence ID" value="Os03t0369600-00"/>
    <property type="gene ID" value="Os03g0369600"/>
</dbReference>
<dbReference type="PROSITE" id="PS00436">
    <property type="entry name" value="PEROXIDASE_2"/>
    <property type="match status" value="1"/>
</dbReference>
<feature type="disulfide bond" evidence="22">
    <location>
        <begin position="83"/>
        <end position="88"/>
    </location>
</feature>
<proteinExistence type="evidence at protein level"/>
<evidence type="ECO:0000256" key="24">
    <source>
        <dbReference type="SAM" id="SignalP"/>
    </source>
</evidence>
<feature type="site" description="Transition state stabilizer" evidence="21">
    <location>
        <position position="77"/>
    </location>
</feature>
<evidence type="ECO:0007829" key="28">
    <source>
        <dbReference type="PeptideAtlas" id="A0A0P0VXU6"/>
    </source>
</evidence>
<comment type="cofactor">
    <cofactor evidence="20">
        <name>heme b</name>
        <dbReference type="ChEBI" id="CHEBI:60344"/>
    </cofactor>
    <text evidence="20">Binds 1 heme b (iron(II)-protoporphyrin IX) group per subunit.</text>
</comment>
<comment type="catalytic activity">
    <reaction evidence="1">
        <text>2 a phenolic donor + H2O2 = 2 a phenolic radical donor + 2 H2O</text>
        <dbReference type="Rhea" id="RHEA:56136"/>
        <dbReference type="ChEBI" id="CHEBI:15377"/>
        <dbReference type="ChEBI" id="CHEBI:16240"/>
        <dbReference type="ChEBI" id="CHEBI:139520"/>
        <dbReference type="ChEBI" id="CHEBI:139521"/>
        <dbReference type="EC" id="1.11.1.7"/>
    </reaction>
</comment>
<evidence type="ECO:0000256" key="20">
    <source>
        <dbReference type="PIRSR" id="PIRSR600823-3"/>
    </source>
</evidence>
<dbReference type="PRINTS" id="PR00458">
    <property type="entry name" value="PEROXIDASE"/>
</dbReference>
<keyword evidence="27" id="KW-1185">Reference proteome</keyword>
<dbReference type="STRING" id="39947.A0A0P0VXU6"/>
<feature type="disulfide bond" evidence="22">
    <location>
        <begin position="218"/>
        <end position="244"/>
    </location>
</feature>
<sequence>MARLAALLVSLAMLMAAVTAARVERAGAGFYTPPSPSTCGLKIGYYHDKCPHAEAIVKGVVAAALHRDPGVGAGLIRMLFHDCFVEGCDASVLLDPTPANPQPEKLAPPNNPSLRGFEVIDAAKDAVEAACPGVVSCADIVAFAARDASFFLSDSRVSFDIPSGRLDGRYSNASRALDFLPPPTFNLGQLVANFAAKGLSVEDMVVLSGAHTIGLSHCSSFVSDRLAVASDIDPSFAAVLRAQCPASPSSSNDPTRRRRRCASTDYRQRQRAAGRRGGPVGQLPRGQRAAERSGVLARGQGGATASCTRREARRRPRGQRAGRRNGIGGSSARRREAETAASQHEHQAAEALHGGYTTTRTRRWLDASMNVGGVIASCTSTASPDTARDGIGNERSRRRSSMVRTSSGRPWSPRGQLRTAILLDCAR</sequence>
<dbReference type="PRINTS" id="PR00461">
    <property type="entry name" value="PLPEROXIDASE"/>
</dbReference>
<comment type="similarity">
    <text evidence="4">Belongs to the peroxidase family. Ascorbate peroxidase subfamily.</text>
</comment>
<evidence type="ECO:0000256" key="19">
    <source>
        <dbReference type="PIRSR" id="PIRSR600823-2"/>
    </source>
</evidence>
<dbReference type="GO" id="GO:0020037">
    <property type="term" value="F:heme binding"/>
    <property type="evidence" value="ECO:0007669"/>
    <property type="project" value="InterPro"/>
</dbReference>
<dbReference type="GO" id="GO:0009505">
    <property type="term" value="C:plant-type cell wall"/>
    <property type="evidence" value="ECO:0000318"/>
    <property type="project" value="GO_Central"/>
</dbReference>
<evidence type="ECO:0000256" key="10">
    <source>
        <dbReference type="ARBA" id="ARBA00022729"/>
    </source>
</evidence>
<dbReference type="CDD" id="cd00693">
    <property type="entry name" value="secretory_peroxidase"/>
    <property type="match status" value="1"/>
</dbReference>
<feature type="domain" description="Plant heme peroxidase family profile" evidence="25">
    <location>
        <begin position="40"/>
        <end position="253"/>
    </location>
</feature>
<feature type="compositionally biased region" description="Basic and acidic residues" evidence="23">
    <location>
        <begin position="386"/>
        <end position="395"/>
    </location>
</feature>
<dbReference type="FunCoup" id="A0A0P0VXU6">
    <property type="interactions" value="16"/>
</dbReference>
<keyword evidence="8" id="KW-0349">Heme</keyword>
<dbReference type="PROSITE" id="PS00435">
    <property type="entry name" value="PEROXIDASE_1"/>
    <property type="match status" value="1"/>
</dbReference>
<evidence type="ECO:0000256" key="2">
    <source>
        <dbReference type="ARBA" id="ARBA00002322"/>
    </source>
</evidence>
<evidence type="ECO:0000256" key="15">
    <source>
        <dbReference type="ARBA" id="ARBA00023180"/>
    </source>
</evidence>
<keyword evidence="9 20" id="KW-0479">Metal-binding</keyword>
<organism evidence="26 27">
    <name type="scientific">Oryza sativa subsp. japonica</name>
    <name type="common">Rice</name>
    <dbReference type="NCBI Taxonomy" id="39947"/>
    <lineage>
        <taxon>Eukaryota</taxon>
        <taxon>Viridiplantae</taxon>
        <taxon>Streptophyta</taxon>
        <taxon>Embryophyta</taxon>
        <taxon>Tracheophyta</taxon>
        <taxon>Spermatophyta</taxon>
        <taxon>Magnoliopsida</taxon>
        <taxon>Liliopsida</taxon>
        <taxon>Poales</taxon>
        <taxon>Poaceae</taxon>
        <taxon>BOP clade</taxon>
        <taxon>Oryzoideae</taxon>
        <taxon>Oryzeae</taxon>
        <taxon>Oryzinae</taxon>
        <taxon>Oryza</taxon>
        <taxon>Oryza sativa</taxon>
    </lineage>
</organism>
<keyword evidence="14 22" id="KW-1015">Disulfide bond</keyword>
<evidence type="ECO:0000256" key="8">
    <source>
        <dbReference type="ARBA" id="ARBA00022617"/>
    </source>
</evidence>
<comment type="cofactor">
    <cofactor evidence="20">
        <name>Ca(2+)</name>
        <dbReference type="ChEBI" id="CHEBI:29108"/>
    </cofactor>
    <text evidence="20">Binds 2 calcium ions per subunit.</text>
</comment>
<evidence type="ECO:0000256" key="22">
    <source>
        <dbReference type="PIRSR" id="PIRSR600823-5"/>
    </source>
</evidence>
<feature type="binding site" evidence="20">
    <location>
        <position position="104"/>
    </location>
    <ligand>
        <name>Ca(2+)</name>
        <dbReference type="ChEBI" id="CHEBI:29108"/>
        <label>1</label>
    </ligand>
</feature>
<dbReference type="GO" id="GO:0140825">
    <property type="term" value="F:lactoperoxidase activity"/>
    <property type="evidence" value="ECO:0007669"/>
    <property type="project" value="UniProtKB-EC"/>
</dbReference>
<reference evidence="27" key="1">
    <citation type="journal article" date="2005" name="Nature">
        <title>The map-based sequence of the rice genome.</title>
        <authorList>
            <consortium name="International rice genome sequencing project (IRGSP)"/>
            <person name="Matsumoto T."/>
            <person name="Wu J."/>
            <person name="Kanamori H."/>
            <person name="Katayose Y."/>
            <person name="Fujisawa M."/>
            <person name="Namiki N."/>
            <person name="Mizuno H."/>
            <person name="Yamamoto K."/>
            <person name="Antonio B.A."/>
            <person name="Baba T."/>
            <person name="Sakata K."/>
            <person name="Nagamura Y."/>
            <person name="Aoki H."/>
            <person name="Arikawa K."/>
            <person name="Arita K."/>
            <person name="Bito T."/>
            <person name="Chiden Y."/>
            <person name="Fujitsuka N."/>
            <person name="Fukunaka R."/>
            <person name="Hamada M."/>
            <person name="Harada C."/>
            <person name="Hayashi A."/>
            <person name="Hijishita S."/>
            <person name="Honda M."/>
            <person name="Hosokawa S."/>
            <person name="Ichikawa Y."/>
            <person name="Idonuma A."/>
            <person name="Iijima M."/>
            <person name="Ikeda M."/>
            <person name="Ikeno M."/>
            <person name="Ito K."/>
            <person name="Ito S."/>
            <person name="Ito T."/>
            <person name="Ito Y."/>
            <person name="Ito Y."/>
            <person name="Iwabuchi A."/>
            <person name="Kamiya K."/>
            <person name="Karasawa W."/>
            <person name="Kurita K."/>
            <person name="Katagiri S."/>
            <person name="Kikuta A."/>
            <person name="Kobayashi H."/>
            <person name="Kobayashi N."/>
            <person name="Machita K."/>
            <person name="Maehara T."/>
            <person name="Masukawa M."/>
            <person name="Mizubayashi T."/>
            <person name="Mukai Y."/>
            <person name="Nagasaki H."/>
            <person name="Nagata Y."/>
            <person name="Naito S."/>
            <person name="Nakashima M."/>
            <person name="Nakama Y."/>
            <person name="Nakamichi Y."/>
            <person name="Nakamura M."/>
            <person name="Meguro A."/>
            <person name="Negishi M."/>
            <person name="Ohta I."/>
            <person name="Ohta T."/>
            <person name="Okamoto M."/>
            <person name="Ono N."/>
            <person name="Saji S."/>
            <person name="Sakaguchi M."/>
            <person name="Sakai K."/>
            <person name="Shibata M."/>
            <person name="Shimokawa T."/>
            <person name="Song J."/>
            <person name="Takazaki Y."/>
            <person name="Terasawa K."/>
            <person name="Tsugane M."/>
            <person name="Tsuji K."/>
            <person name="Ueda S."/>
            <person name="Waki K."/>
            <person name="Yamagata H."/>
            <person name="Yamamoto M."/>
            <person name="Yamamoto S."/>
            <person name="Yamane H."/>
            <person name="Yoshiki S."/>
            <person name="Yoshihara R."/>
            <person name="Yukawa K."/>
            <person name="Zhong H."/>
            <person name="Yano M."/>
            <person name="Yuan Q."/>
            <person name="Ouyang S."/>
            <person name="Liu J."/>
            <person name="Jones K.M."/>
            <person name="Gansberger K."/>
            <person name="Moffat K."/>
            <person name="Hill J."/>
            <person name="Bera J."/>
            <person name="Fadrosh D."/>
            <person name="Jin S."/>
            <person name="Johri S."/>
            <person name="Kim M."/>
            <person name="Overton L."/>
            <person name="Reardon M."/>
            <person name="Tsitrin T."/>
            <person name="Vuong H."/>
            <person name="Weaver B."/>
            <person name="Ciecko A."/>
            <person name="Tallon L."/>
            <person name="Jackson J."/>
            <person name="Pai G."/>
            <person name="Aken S.V."/>
            <person name="Utterback T."/>
            <person name="Reidmuller S."/>
            <person name="Feldblyum T."/>
            <person name="Hsiao J."/>
            <person name="Zismann V."/>
            <person name="Iobst S."/>
            <person name="de Vazeille A.R."/>
            <person name="Buell C.R."/>
            <person name="Ying K."/>
            <person name="Li Y."/>
            <person name="Lu T."/>
            <person name="Huang Y."/>
            <person name="Zhao Q."/>
            <person name="Feng Q."/>
            <person name="Zhang L."/>
            <person name="Zhu J."/>
            <person name="Weng Q."/>
            <person name="Mu J."/>
            <person name="Lu Y."/>
            <person name="Fan D."/>
            <person name="Liu Y."/>
            <person name="Guan J."/>
            <person name="Zhang Y."/>
            <person name="Yu S."/>
            <person name="Liu X."/>
            <person name="Zhang Y."/>
            <person name="Hong G."/>
            <person name="Han B."/>
            <person name="Choisne N."/>
            <person name="Demange N."/>
            <person name="Orjeda G."/>
            <person name="Samain S."/>
            <person name="Cattolico L."/>
            <person name="Pelletier E."/>
            <person name="Couloux A."/>
            <person name="Segurens B."/>
            <person name="Wincker P."/>
            <person name="D'Hont A."/>
            <person name="Scarpelli C."/>
            <person name="Weissenbach J."/>
            <person name="Salanoubat M."/>
            <person name="Quetier F."/>
            <person name="Yu Y."/>
            <person name="Kim H.R."/>
            <person name="Rambo T."/>
            <person name="Currie J."/>
            <person name="Collura K."/>
            <person name="Luo M."/>
            <person name="Yang T."/>
            <person name="Ammiraju J.S.S."/>
            <person name="Engler F."/>
            <person name="Soderlund C."/>
            <person name="Wing R.A."/>
            <person name="Palmer L.E."/>
            <person name="de la Bastide M."/>
            <person name="Spiegel L."/>
            <person name="Nascimento L."/>
            <person name="Zutavern T."/>
            <person name="O'Shaughnessy A."/>
            <person name="Dike S."/>
            <person name="Dedhia N."/>
            <person name="Preston R."/>
            <person name="Balija V."/>
            <person name="McCombie W.R."/>
            <person name="Chow T."/>
            <person name="Chen H."/>
            <person name="Chung M."/>
            <person name="Chen C."/>
            <person name="Shaw J."/>
            <person name="Wu H."/>
            <person name="Hsiao K."/>
            <person name="Chao Y."/>
            <person name="Chu M."/>
            <person name="Cheng C."/>
            <person name="Hour A."/>
            <person name="Lee P."/>
            <person name="Lin S."/>
            <person name="Lin Y."/>
            <person name="Liou J."/>
            <person name="Liu S."/>
            <person name="Hsing Y."/>
            <person name="Raghuvanshi S."/>
            <person name="Mohanty A."/>
            <person name="Bharti A.K."/>
            <person name="Gaur A."/>
            <person name="Gupta V."/>
            <person name="Kumar D."/>
            <person name="Ravi V."/>
            <person name="Vij S."/>
            <person name="Kapur A."/>
            <person name="Khurana P."/>
            <person name="Khurana P."/>
            <person name="Khurana J.P."/>
            <person name="Tyagi A.K."/>
            <person name="Gaikwad K."/>
            <person name="Singh A."/>
            <person name="Dalal V."/>
            <person name="Srivastava S."/>
            <person name="Dixit A."/>
            <person name="Pal A.K."/>
            <person name="Ghazi I.A."/>
            <person name="Yadav M."/>
            <person name="Pandit A."/>
            <person name="Bhargava A."/>
            <person name="Sureshbabu K."/>
            <person name="Batra K."/>
            <person name="Sharma T.R."/>
            <person name="Mohapatra T."/>
            <person name="Singh N.K."/>
            <person name="Messing J."/>
            <person name="Nelson A.B."/>
            <person name="Fuks G."/>
            <person name="Kavchok S."/>
            <person name="Keizer G."/>
            <person name="Linton E."/>
            <person name="Llaca V."/>
            <person name="Song R."/>
            <person name="Tanyolac B."/>
            <person name="Young S."/>
            <person name="Ho-Il K."/>
            <person name="Hahn J.H."/>
            <person name="Sangsakoo G."/>
            <person name="Vanavichit A."/>
            <person name="de Mattos Luiz.A.T."/>
            <person name="Zimmer P.D."/>
            <person name="Malone G."/>
            <person name="Dellagostin O."/>
            <person name="de Oliveira A.C."/>
            <person name="Bevan M."/>
            <person name="Bancroft I."/>
            <person name="Minx P."/>
            <person name="Cordum H."/>
            <person name="Wilson R."/>
            <person name="Cheng Z."/>
            <person name="Jin W."/>
            <person name="Jiang J."/>
            <person name="Leong S.A."/>
            <person name="Iwama H."/>
            <person name="Gojobori T."/>
            <person name="Itoh T."/>
            <person name="Niimura Y."/>
            <person name="Fujii Y."/>
            <person name="Habara T."/>
            <person name="Sakai H."/>
            <person name="Sato Y."/>
            <person name="Wilson G."/>
            <person name="Kumar K."/>
            <person name="McCouch S."/>
            <person name="Juretic N."/>
            <person name="Hoen D."/>
            <person name="Wright S."/>
            <person name="Bruskiewich R."/>
            <person name="Bureau T."/>
            <person name="Miyao A."/>
            <person name="Hirochika H."/>
            <person name="Nishikawa T."/>
            <person name="Kadowaki K."/>
            <person name="Sugiura M."/>
            <person name="Burr B."/>
            <person name="Sasaki T."/>
        </authorList>
    </citation>
    <scope>NUCLEOTIDE SEQUENCE [LARGE SCALE GENOMIC DNA]</scope>
    <source>
        <strain evidence="27">cv. Nipponbare</strain>
    </source>
</reference>
<feature type="disulfide bond" evidence="22">
    <location>
        <begin position="50"/>
        <end position="131"/>
    </location>
</feature>
<feature type="active site" description="Proton acceptor" evidence="18">
    <location>
        <position position="81"/>
    </location>
</feature>
<dbReference type="eggNOG" id="ENOG502QPX7">
    <property type="taxonomic scope" value="Eukaryota"/>
</dbReference>
<evidence type="ECO:0000256" key="14">
    <source>
        <dbReference type="ARBA" id="ARBA00023157"/>
    </source>
</evidence>
<reference evidence="26 27" key="2">
    <citation type="journal article" date="2013" name="Plant Cell Physiol.">
        <title>Rice Annotation Project Database (RAP-DB): an integrative and interactive database for rice genomics.</title>
        <authorList>
            <person name="Sakai H."/>
            <person name="Lee S.S."/>
            <person name="Tanaka T."/>
            <person name="Numa H."/>
            <person name="Kim J."/>
            <person name="Kawahara Y."/>
            <person name="Wakimoto H."/>
            <person name="Yang C.C."/>
            <person name="Iwamoto M."/>
            <person name="Abe T."/>
            <person name="Yamada Y."/>
            <person name="Muto A."/>
            <person name="Inokuchi H."/>
            <person name="Ikemura T."/>
            <person name="Matsumoto T."/>
            <person name="Sasaki T."/>
            <person name="Itoh T."/>
        </authorList>
    </citation>
    <scope>NUCLEOTIDE SEQUENCE [LARGE SCALE GENOMIC DNA]</scope>
    <source>
        <strain evidence="27">cv. Nipponbare</strain>
    </source>
</reference>
<evidence type="ECO:0000313" key="27">
    <source>
        <dbReference type="Proteomes" id="UP000059680"/>
    </source>
</evidence>
<dbReference type="Gene3D" id="1.10.520.10">
    <property type="match status" value="1"/>
</dbReference>
<accession>A0A0P0VXU6</accession>
<dbReference type="GO" id="GO:0006979">
    <property type="term" value="P:response to oxidative stress"/>
    <property type="evidence" value="ECO:0007669"/>
    <property type="project" value="InterPro"/>
</dbReference>
<feature type="compositionally biased region" description="Basic residues" evidence="23">
    <location>
        <begin position="311"/>
        <end position="323"/>
    </location>
</feature>
<evidence type="ECO:0000256" key="4">
    <source>
        <dbReference type="ARBA" id="ARBA00006873"/>
    </source>
</evidence>
<evidence type="ECO:0000256" key="16">
    <source>
        <dbReference type="ARBA" id="ARBA00023283"/>
    </source>
</evidence>
<dbReference type="PANTHER" id="PTHR31235">
    <property type="entry name" value="PEROXIDASE 25-RELATED"/>
    <property type="match status" value="1"/>
</dbReference>
<feature type="binding site" evidence="19">
    <location>
        <position position="181"/>
    </location>
    <ligand>
        <name>substrate</name>
    </ligand>
</feature>
<feature type="binding site" evidence="20">
    <location>
        <position position="89"/>
    </location>
    <ligand>
        <name>Ca(2+)</name>
        <dbReference type="ChEBI" id="CHEBI:29108"/>
        <label>1</label>
    </ligand>
</feature>
<dbReference type="GO" id="GO:0006950">
    <property type="term" value="P:response to stress"/>
    <property type="evidence" value="ECO:0000318"/>
    <property type="project" value="GO_Central"/>
</dbReference>
<keyword evidence="11 20" id="KW-0106">Calcium</keyword>
<keyword evidence="12" id="KW-0560">Oxidoreductase</keyword>
<dbReference type="InterPro" id="IPR033905">
    <property type="entry name" value="Secretory_peroxidase"/>
</dbReference>
<feature type="chain" id="PRO_5006056479" description="peroxidase" evidence="24">
    <location>
        <begin position="21"/>
        <end position="427"/>
    </location>
</feature>
<keyword evidence="15" id="KW-0325">Glycoprotein</keyword>
<feature type="binding site" evidence="20">
    <location>
        <position position="87"/>
    </location>
    <ligand>
        <name>Ca(2+)</name>
        <dbReference type="ChEBI" id="CHEBI:29108"/>
        <label>1</label>
    </ligand>
</feature>
<evidence type="ECO:0000256" key="3">
    <source>
        <dbReference type="ARBA" id="ARBA00004613"/>
    </source>
</evidence>
<evidence type="ECO:0000256" key="23">
    <source>
        <dbReference type="SAM" id="MobiDB-lite"/>
    </source>
</evidence>
<keyword evidence="10 24" id="KW-0732">Signal</keyword>
<dbReference type="GO" id="GO:0042744">
    <property type="term" value="P:hydrogen peroxide catabolic process"/>
    <property type="evidence" value="ECO:0007669"/>
    <property type="project" value="UniProtKB-KW"/>
</dbReference>
<evidence type="ECO:0000259" key="25">
    <source>
        <dbReference type="PROSITE" id="PS50873"/>
    </source>
</evidence>
<evidence type="ECO:0000256" key="13">
    <source>
        <dbReference type="ARBA" id="ARBA00023004"/>
    </source>
</evidence>